<dbReference type="PATRIC" id="fig|1348657.5.peg.3758"/>
<feature type="region of interest" description="Disordered" evidence="2">
    <location>
        <begin position="366"/>
        <end position="468"/>
    </location>
</feature>
<feature type="region of interest" description="Disordered" evidence="2">
    <location>
        <begin position="717"/>
        <end position="756"/>
    </location>
</feature>
<dbReference type="Gene3D" id="1.20.58.2200">
    <property type="match status" value="1"/>
</dbReference>
<proteinExistence type="predicted"/>
<feature type="region of interest" description="Disordered" evidence="2">
    <location>
        <begin position="791"/>
        <end position="837"/>
    </location>
</feature>
<feature type="compositionally biased region" description="Low complexity" evidence="2">
    <location>
        <begin position="803"/>
        <end position="822"/>
    </location>
</feature>
<evidence type="ECO:0000313" key="5">
    <source>
        <dbReference type="EMBL" id="EPZ13740.1"/>
    </source>
</evidence>
<feature type="coiled-coil region" evidence="1">
    <location>
        <begin position="315"/>
        <end position="349"/>
    </location>
</feature>
<comment type="caution">
    <text evidence="5">The sequence shown here is derived from an EMBL/GenBank/DDBJ whole genome shotgun (WGS) entry which is preliminary data.</text>
</comment>
<feature type="chain" id="PRO_5004560792" description="LysM domain-containing protein" evidence="3">
    <location>
        <begin position="24"/>
        <end position="1067"/>
    </location>
</feature>
<dbReference type="AlphaFoldDB" id="S9Z912"/>
<feature type="compositionally biased region" description="Acidic residues" evidence="2">
    <location>
        <begin position="791"/>
        <end position="802"/>
    </location>
</feature>
<dbReference type="CDD" id="cd00118">
    <property type="entry name" value="LysM"/>
    <property type="match status" value="1"/>
</dbReference>
<dbReference type="InterPro" id="IPR020011">
    <property type="entry name" value="FimV_C"/>
</dbReference>
<keyword evidence="3" id="KW-0732">Signal</keyword>
<accession>S9Z912</accession>
<protein>
    <recommendedName>
        <fullName evidence="4">LysM domain-containing protein</fullName>
    </recommendedName>
</protein>
<feature type="compositionally biased region" description="Low complexity" evidence="2">
    <location>
        <begin position="406"/>
        <end position="444"/>
    </location>
</feature>
<dbReference type="NCBIfam" id="TIGR03505">
    <property type="entry name" value="FimV_core"/>
    <property type="match status" value="1"/>
</dbReference>
<dbReference type="InterPro" id="IPR036779">
    <property type="entry name" value="LysM_dom_sf"/>
</dbReference>
<evidence type="ECO:0000256" key="1">
    <source>
        <dbReference type="SAM" id="Coils"/>
    </source>
</evidence>
<dbReference type="STRING" id="1348657.M622_08565"/>
<feature type="compositionally biased region" description="Polar residues" evidence="2">
    <location>
        <begin position="717"/>
        <end position="733"/>
    </location>
</feature>
<dbReference type="Proteomes" id="UP000015455">
    <property type="component" value="Unassembled WGS sequence"/>
</dbReference>
<feature type="region of interest" description="Disordered" evidence="2">
    <location>
        <begin position="671"/>
        <end position="690"/>
    </location>
</feature>
<sequence length="1067" mass="111213">MKTSLKASLIALALASIPLGSQAAGLGQINVFSGLGQPLRAEIQVTATPQELQSMLARIGSPDAFRQANITYSAAVAAIRVSVDTRAARPVIRLSSDRPINDPFVDLLVELNWANGRIAREYTFLLDPVDLVAQRPLAAPVNVPALAPATRQAPAPRRSAAAARSAPDTYAVGRGDTLNRIAAAHALPGVTLDQMLVALYRANRNAFDGANINRLRAGEVLTIPDADAARSIDTAQARREIRAQSLDFDAYRRGLAAASTRRAAAPEVAGEQQSAGRIVPRVEEPRPSVDAGDQLKVSRSQPEGGAGDADAGARLQALEEELAVREKALEEASARLAQLEASMRDMQKLLELRSDTLAQLQQGATAALTPAPAPDPQTSEAATPQKPVSEAPAAQTPPAEKPAPAPQAADVTAPVPASPGPGTTPATEAAAAPEAAKVAEPTAAKRPRRPPPPPAPEPEPSMMESLAGDPTVIAGGAGILALLLAYLGIKAAQRRKQSLATSAGALGEPAPGGQGVFIATGGQSVDTGASSIMQTDFSQSGFAPIDSDEGVDPVAEADVYMAYGRDIQAEEILQDALKADPERAAIYLKLLEIYAQRQDIRQFETIASELFGRTNGQGSEWHKAAALGRTLDADNLLYAESGGGDDVGAPRTELPAGAIFAAGAAVAAASAQTRRGDGRAQQPSTEHEPDLDLELGADHEQQAEEPAEQPASLASLDFTSSAPMGPSQSQMRDTWTVPGDLRQFSSDKEGDEDTGLPDLDMALAALEAEPVADFETGTSFDVGALDFDLDLGDEEPVDEEPVPESSTEPPSSPVAQAPAAQPTEDADLSFDLEIDEPEAAASADELAFTAEADPRPDVNTDPAATAAFDSAAVTMVGADGNLAASLEFELPDLDLQASPTKGMDLNQTLVQADALMSENESDGAQGEGVAEAAAVVDLENTSFDSSLLDFDFDIDMPMESSPASAAGLDLTSIDLDLDGFGEPAEEASETRPEAVKTTQGEQFGTGLKPAESSFEASSDEVDTKLELACAYDDMGDKEGALELLEEALREGSEAQQARAREMIARLS</sequence>
<dbReference type="eggNOG" id="COG3170">
    <property type="taxonomic scope" value="Bacteria"/>
</dbReference>
<dbReference type="InterPro" id="IPR038440">
    <property type="entry name" value="FimV_C_sf"/>
</dbReference>
<feature type="compositionally biased region" description="Pro residues" evidence="2">
    <location>
        <begin position="450"/>
        <end position="459"/>
    </location>
</feature>
<dbReference type="EMBL" id="ATJV01000125">
    <property type="protein sequence ID" value="EPZ13740.1"/>
    <property type="molecule type" value="Genomic_DNA"/>
</dbReference>
<dbReference type="NCBIfam" id="TIGR03504">
    <property type="entry name" value="FimV_Cterm"/>
    <property type="match status" value="1"/>
</dbReference>
<feature type="region of interest" description="Disordered" evidence="2">
    <location>
        <begin position="261"/>
        <end position="311"/>
    </location>
</feature>
<evidence type="ECO:0000256" key="3">
    <source>
        <dbReference type="SAM" id="SignalP"/>
    </source>
</evidence>
<dbReference type="PROSITE" id="PS51782">
    <property type="entry name" value="LYSM"/>
    <property type="match status" value="1"/>
</dbReference>
<gene>
    <name evidence="5" type="ORF">M622_08565</name>
</gene>
<name>S9Z912_9RHOO</name>
<feature type="compositionally biased region" description="Acidic residues" evidence="2">
    <location>
        <begin position="824"/>
        <end position="837"/>
    </location>
</feature>
<dbReference type="Gene3D" id="3.10.350.10">
    <property type="entry name" value="LysM domain"/>
    <property type="match status" value="1"/>
</dbReference>
<dbReference type="Pfam" id="PF25800">
    <property type="entry name" value="FimV_N"/>
    <property type="match status" value="1"/>
</dbReference>
<evidence type="ECO:0000313" key="6">
    <source>
        <dbReference type="Proteomes" id="UP000015455"/>
    </source>
</evidence>
<feature type="region of interest" description="Disordered" evidence="2">
    <location>
        <begin position="983"/>
        <end position="1019"/>
    </location>
</feature>
<dbReference type="InterPro" id="IPR057840">
    <property type="entry name" value="FimV_N"/>
</dbReference>
<dbReference type="OrthoDB" id="5298707at2"/>
<reference evidence="5 6" key="1">
    <citation type="submission" date="2013-06" db="EMBL/GenBank/DDBJ databases">
        <title>Draft genome sequence of Thauera terpenica.</title>
        <authorList>
            <person name="Liu B."/>
            <person name="Frostegard A.H."/>
            <person name="Shapleigh J.P."/>
        </authorList>
    </citation>
    <scope>NUCLEOTIDE SEQUENCE [LARGE SCALE GENOMIC DNA]</scope>
    <source>
        <strain evidence="5 6">58Eu</strain>
    </source>
</reference>
<feature type="signal peptide" evidence="3">
    <location>
        <begin position="1"/>
        <end position="23"/>
    </location>
</feature>
<keyword evidence="6" id="KW-1185">Reference proteome</keyword>
<evidence type="ECO:0000259" key="4">
    <source>
        <dbReference type="PROSITE" id="PS51782"/>
    </source>
</evidence>
<keyword evidence="1" id="KW-0175">Coiled coil</keyword>
<dbReference type="SMART" id="SM00257">
    <property type="entry name" value="LysM"/>
    <property type="match status" value="1"/>
</dbReference>
<feature type="domain" description="LysM" evidence="4">
    <location>
        <begin position="168"/>
        <end position="223"/>
    </location>
</feature>
<dbReference type="InterPro" id="IPR018392">
    <property type="entry name" value="LysM"/>
</dbReference>
<dbReference type="InterPro" id="IPR020012">
    <property type="entry name" value="LysM_FimV"/>
</dbReference>
<evidence type="ECO:0000256" key="2">
    <source>
        <dbReference type="SAM" id="MobiDB-lite"/>
    </source>
</evidence>
<organism evidence="5 6">
    <name type="scientific">Thauera terpenica 58Eu</name>
    <dbReference type="NCBI Taxonomy" id="1348657"/>
    <lineage>
        <taxon>Bacteria</taxon>
        <taxon>Pseudomonadati</taxon>
        <taxon>Pseudomonadota</taxon>
        <taxon>Betaproteobacteria</taxon>
        <taxon>Rhodocyclales</taxon>
        <taxon>Zoogloeaceae</taxon>
        <taxon>Thauera</taxon>
    </lineage>
</organism>